<protein>
    <submittedName>
        <fullName evidence="1">Uncharacterized protein</fullName>
    </submittedName>
</protein>
<evidence type="ECO:0000313" key="1">
    <source>
        <dbReference type="EMBL" id="KYO37008.1"/>
    </source>
</evidence>
<evidence type="ECO:0000313" key="2">
    <source>
        <dbReference type="Proteomes" id="UP000050525"/>
    </source>
</evidence>
<dbReference type="AlphaFoldDB" id="A0A151NJN5"/>
<accession>A0A151NJN5</accession>
<proteinExistence type="predicted"/>
<reference evidence="1 2" key="1">
    <citation type="journal article" date="2012" name="Genome Biol.">
        <title>Sequencing three crocodilian genomes to illuminate the evolution of archosaurs and amniotes.</title>
        <authorList>
            <person name="St John J.A."/>
            <person name="Braun E.L."/>
            <person name="Isberg S.R."/>
            <person name="Miles L.G."/>
            <person name="Chong A.Y."/>
            <person name="Gongora J."/>
            <person name="Dalzell P."/>
            <person name="Moran C."/>
            <person name="Bed'hom B."/>
            <person name="Abzhanov A."/>
            <person name="Burgess S.C."/>
            <person name="Cooksey A.M."/>
            <person name="Castoe T.A."/>
            <person name="Crawford N.G."/>
            <person name="Densmore L.D."/>
            <person name="Drew J.C."/>
            <person name="Edwards S.V."/>
            <person name="Faircloth B.C."/>
            <person name="Fujita M.K."/>
            <person name="Greenwold M.J."/>
            <person name="Hoffmann F.G."/>
            <person name="Howard J.M."/>
            <person name="Iguchi T."/>
            <person name="Janes D.E."/>
            <person name="Khan S.Y."/>
            <person name="Kohno S."/>
            <person name="de Koning A.J."/>
            <person name="Lance S.L."/>
            <person name="McCarthy F.M."/>
            <person name="McCormack J.E."/>
            <person name="Merchant M.E."/>
            <person name="Peterson D.G."/>
            <person name="Pollock D.D."/>
            <person name="Pourmand N."/>
            <person name="Raney B.J."/>
            <person name="Roessler K.A."/>
            <person name="Sanford J.R."/>
            <person name="Sawyer R.H."/>
            <person name="Schmidt C.J."/>
            <person name="Triplett E.W."/>
            <person name="Tuberville T.D."/>
            <person name="Venegas-Anaya M."/>
            <person name="Howard J.T."/>
            <person name="Jarvis E.D."/>
            <person name="Guillette L.J.Jr."/>
            <person name="Glenn T.C."/>
            <person name="Green R.E."/>
            <person name="Ray D.A."/>
        </authorList>
    </citation>
    <scope>NUCLEOTIDE SEQUENCE [LARGE SCALE GENOMIC DNA]</scope>
    <source>
        <strain evidence="1">KSC_2009_1</strain>
    </source>
</reference>
<sequence length="73" mass="8978">MGWTNVGSPKETPKVWFWAWHSEQQQTQDWTQLLDWMANKVEEWLVDLGVWHVEETTREWERVVHERDKNQVD</sequence>
<name>A0A151NJN5_ALLMI</name>
<dbReference type="Proteomes" id="UP000050525">
    <property type="component" value="Unassembled WGS sequence"/>
</dbReference>
<dbReference type="EMBL" id="AKHW03002899">
    <property type="protein sequence ID" value="KYO37008.1"/>
    <property type="molecule type" value="Genomic_DNA"/>
</dbReference>
<comment type="caution">
    <text evidence="1">The sequence shown here is derived from an EMBL/GenBank/DDBJ whole genome shotgun (WGS) entry which is preliminary data.</text>
</comment>
<organism evidence="1 2">
    <name type="scientific">Alligator mississippiensis</name>
    <name type="common">American alligator</name>
    <dbReference type="NCBI Taxonomy" id="8496"/>
    <lineage>
        <taxon>Eukaryota</taxon>
        <taxon>Metazoa</taxon>
        <taxon>Chordata</taxon>
        <taxon>Craniata</taxon>
        <taxon>Vertebrata</taxon>
        <taxon>Euteleostomi</taxon>
        <taxon>Archelosauria</taxon>
        <taxon>Archosauria</taxon>
        <taxon>Crocodylia</taxon>
        <taxon>Alligatoridae</taxon>
        <taxon>Alligatorinae</taxon>
        <taxon>Alligator</taxon>
    </lineage>
</organism>
<gene>
    <name evidence="1" type="ORF">Y1Q_0000875</name>
</gene>
<keyword evidence="2" id="KW-1185">Reference proteome</keyword>